<proteinExistence type="predicted"/>
<dbReference type="Proteomes" id="UP000663864">
    <property type="component" value="Unassembled WGS sequence"/>
</dbReference>
<comment type="caution">
    <text evidence="4">The sequence shown here is derived from an EMBL/GenBank/DDBJ whole genome shotgun (WGS) entry which is preliminary data.</text>
</comment>
<dbReference type="SUPFAM" id="SSF47954">
    <property type="entry name" value="Cyclin-like"/>
    <property type="match status" value="1"/>
</dbReference>
<evidence type="ECO:0000256" key="1">
    <source>
        <dbReference type="ARBA" id="ARBA00023127"/>
    </source>
</evidence>
<gene>
    <name evidence="4" type="ORF">ZHD862_LOCUS9792</name>
</gene>
<evidence type="ECO:0000313" key="4">
    <source>
        <dbReference type="EMBL" id="CAF0947046.1"/>
    </source>
</evidence>
<organism evidence="4 5">
    <name type="scientific">Rotaria sordida</name>
    <dbReference type="NCBI Taxonomy" id="392033"/>
    <lineage>
        <taxon>Eukaryota</taxon>
        <taxon>Metazoa</taxon>
        <taxon>Spiralia</taxon>
        <taxon>Gnathifera</taxon>
        <taxon>Rotifera</taxon>
        <taxon>Eurotatoria</taxon>
        <taxon>Bdelloidea</taxon>
        <taxon>Philodinida</taxon>
        <taxon>Philodinidae</taxon>
        <taxon>Rotaria</taxon>
    </lineage>
</organism>
<evidence type="ECO:0000259" key="2">
    <source>
        <dbReference type="Pfam" id="PF00134"/>
    </source>
</evidence>
<evidence type="ECO:0000313" key="5">
    <source>
        <dbReference type="Proteomes" id="UP000663864"/>
    </source>
</evidence>
<evidence type="ECO:0008006" key="6">
    <source>
        <dbReference type="Google" id="ProtNLM"/>
    </source>
</evidence>
<feature type="domain" description="Cyclin C-terminal" evidence="3">
    <location>
        <begin position="134"/>
        <end position="228"/>
    </location>
</feature>
<reference evidence="4" key="1">
    <citation type="submission" date="2021-02" db="EMBL/GenBank/DDBJ databases">
        <authorList>
            <person name="Nowell W R."/>
        </authorList>
    </citation>
    <scope>NUCLEOTIDE SEQUENCE</scope>
</reference>
<dbReference type="InterPro" id="IPR036915">
    <property type="entry name" value="Cyclin-like_sf"/>
</dbReference>
<sequence>MEKQQLETMLFIEKSYYSKISIKSHSKRCLIADCLHKLTDDEHISDDVFALAMYIFDRFMSKTSSIITNDRYYKLIALSCYNLAKKLRTNILINNENEQLSLIFSNENYNDEEIFDAEQIISNTLDWDFAYFVPHDYIQLLFKYFLPLENRTQLCLHVHILLSLAICELNTLTILPSLFACACIKAAIKGLSLKNIHQIDELILKIIHCNQIELSHTQYLIEQLFQSYLQNIKPSPRRRCLAPIDTSSQQCTKVK</sequence>
<evidence type="ECO:0000259" key="3">
    <source>
        <dbReference type="Pfam" id="PF02984"/>
    </source>
</evidence>
<keyword evidence="1" id="KW-0195">Cyclin</keyword>
<dbReference type="AlphaFoldDB" id="A0A814CNN9"/>
<dbReference type="Pfam" id="PF02984">
    <property type="entry name" value="Cyclin_C"/>
    <property type="match status" value="1"/>
</dbReference>
<dbReference type="InterPro" id="IPR039361">
    <property type="entry name" value="Cyclin"/>
</dbReference>
<dbReference type="EMBL" id="CAJNOT010000341">
    <property type="protein sequence ID" value="CAF0947046.1"/>
    <property type="molecule type" value="Genomic_DNA"/>
</dbReference>
<dbReference type="PANTHER" id="PTHR10177">
    <property type="entry name" value="CYCLINS"/>
    <property type="match status" value="1"/>
</dbReference>
<protein>
    <recommendedName>
        <fullName evidence="6">Cyclin-like domain-containing protein</fullName>
    </recommendedName>
</protein>
<accession>A0A814CNN9</accession>
<dbReference type="Pfam" id="PF00134">
    <property type="entry name" value="Cyclin_N"/>
    <property type="match status" value="1"/>
</dbReference>
<feature type="domain" description="Cyclin N-terminal" evidence="2">
    <location>
        <begin position="7"/>
        <end position="129"/>
    </location>
</feature>
<dbReference type="Gene3D" id="1.10.472.10">
    <property type="entry name" value="Cyclin-like"/>
    <property type="match status" value="2"/>
</dbReference>
<name>A0A814CNN9_9BILA</name>
<dbReference type="InterPro" id="IPR004367">
    <property type="entry name" value="Cyclin_C-dom"/>
</dbReference>
<dbReference type="InterPro" id="IPR006671">
    <property type="entry name" value="Cyclin_N"/>
</dbReference>